<proteinExistence type="predicted"/>
<evidence type="ECO:0000313" key="2">
    <source>
        <dbReference type="Proteomes" id="UP000254060"/>
    </source>
</evidence>
<dbReference type="EMBL" id="UGGP01000001">
    <property type="protein sequence ID" value="STO07069.1"/>
    <property type="molecule type" value="Genomic_DNA"/>
</dbReference>
<dbReference type="RefSeq" id="WP_029334222.1">
    <property type="nucleotide sequence ID" value="NZ_UGGP01000001.1"/>
</dbReference>
<dbReference type="Proteomes" id="UP000254060">
    <property type="component" value="Unassembled WGS sequence"/>
</dbReference>
<evidence type="ECO:0000313" key="1">
    <source>
        <dbReference type="EMBL" id="STO07069.1"/>
    </source>
</evidence>
<dbReference type="OrthoDB" id="580775at2"/>
<name>A0A377FQF8_9BACL</name>
<dbReference type="AlphaFoldDB" id="A0A377FQF8"/>
<dbReference type="InterPro" id="IPR042099">
    <property type="entry name" value="ANL_N_sf"/>
</dbReference>
<dbReference type="SUPFAM" id="SSF56801">
    <property type="entry name" value="Acetyl-CoA synthetase-like"/>
    <property type="match status" value="1"/>
</dbReference>
<dbReference type="PANTHER" id="PTHR36932">
    <property type="entry name" value="CAPSULAR POLYSACCHARIDE BIOSYNTHESIS PROTEIN"/>
    <property type="match status" value="1"/>
</dbReference>
<dbReference type="STRING" id="1397694.GCA_000702585_00931"/>
<organism evidence="1 2">
    <name type="scientific">Exiguobacterium aurantiacum</name>
    <dbReference type="NCBI Taxonomy" id="33987"/>
    <lineage>
        <taxon>Bacteria</taxon>
        <taxon>Bacillati</taxon>
        <taxon>Bacillota</taxon>
        <taxon>Bacilli</taxon>
        <taxon>Bacillales</taxon>
        <taxon>Bacillales Family XII. Incertae Sedis</taxon>
        <taxon>Exiguobacterium</taxon>
    </lineage>
</organism>
<gene>
    <name evidence="1" type="ORF">NCTC13163_00414</name>
</gene>
<dbReference type="Gene3D" id="3.40.50.12780">
    <property type="entry name" value="N-terminal domain of ligase-like"/>
    <property type="match status" value="1"/>
</dbReference>
<reference evidence="1 2" key="1">
    <citation type="submission" date="2018-06" db="EMBL/GenBank/DDBJ databases">
        <authorList>
            <consortium name="Pathogen Informatics"/>
            <person name="Doyle S."/>
        </authorList>
    </citation>
    <scope>NUCLEOTIDE SEQUENCE [LARGE SCALE GENOMIC DNA]</scope>
    <source>
        <strain evidence="1 2">NCTC13163</strain>
    </source>
</reference>
<accession>A0A377FQF8</accession>
<sequence length="447" mass="51696">MTSLQDKIYANAPLPVQNWLISLYGLKLYRERYGPYYDKELKKLRRQRLVDPGAAQLNRLNRFLQFCQKNNRYYRNLFTRHDIELPLKRIEELNQIPVLEKETLRTDPDIFSDIKAPIIGCTGGTTGTALQVRFTIEDYQARMAHLDYFKEQHGFMKGMKRASFTDRMICPRDQEDPIYWRYNAPMKQMLYSVVHFHERTIPDYVDSLNTFQPDALDGSPSAMIEVAKYLKDTETRLTFKPIAIFPTSETLSPWGRQLLEEVFGAPVYDQYASSEGAPLVTECKRGRMHLHPETGIIEPGENGEVLVTSFTTHGTPLVRYRIGDRMTLSDETCPCGHPGTVISSIDGRQMNYVETPEGYKVFEGDLTATVAVLPNSVLQVQVLQHDVDQIEMLYVKDEERFEDDHETILKQEVERLFTPNMRIRLKNVPAIKKEPNGKIRVVKRLHV</sequence>
<dbReference type="PANTHER" id="PTHR36932:SF1">
    <property type="entry name" value="CAPSULAR POLYSACCHARIDE BIOSYNTHESIS PROTEIN"/>
    <property type="match status" value="1"/>
</dbReference>
<protein>
    <submittedName>
        <fullName evidence="1">Putative adenylate-forming enzyme</fullName>
    </submittedName>
</protein>
<dbReference type="InterPro" id="IPR053158">
    <property type="entry name" value="CapK_Type1_Caps_Biosynth"/>
</dbReference>